<proteinExistence type="predicted"/>
<dbReference type="EMBL" id="JADEYP010000001">
    <property type="protein sequence ID" value="MCA5003683.1"/>
    <property type="molecule type" value="Genomic_DNA"/>
</dbReference>
<dbReference type="PANTHER" id="PTHR43441">
    <property type="entry name" value="RIBOSOMAL-PROTEIN-SERINE ACETYLTRANSFERASE"/>
    <property type="match status" value="1"/>
</dbReference>
<dbReference type="Pfam" id="PF13302">
    <property type="entry name" value="Acetyltransf_3"/>
    <property type="match status" value="1"/>
</dbReference>
<dbReference type="Proteomes" id="UP001165302">
    <property type="component" value="Unassembled WGS sequence"/>
</dbReference>
<organism evidence="2 3">
    <name type="scientific">Sphingobacterium bovistauri</name>
    <dbReference type="NCBI Taxonomy" id="2781959"/>
    <lineage>
        <taxon>Bacteria</taxon>
        <taxon>Pseudomonadati</taxon>
        <taxon>Bacteroidota</taxon>
        <taxon>Sphingobacteriia</taxon>
        <taxon>Sphingobacteriales</taxon>
        <taxon>Sphingobacteriaceae</taxon>
        <taxon>Sphingobacterium</taxon>
    </lineage>
</organism>
<gene>
    <name evidence="2" type="ORF">IPZ78_00805</name>
</gene>
<evidence type="ECO:0000313" key="3">
    <source>
        <dbReference type="Proteomes" id="UP001165302"/>
    </source>
</evidence>
<dbReference type="SUPFAM" id="SSF55729">
    <property type="entry name" value="Acyl-CoA N-acyltransferases (Nat)"/>
    <property type="match status" value="1"/>
</dbReference>
<dbReference type="PANTHER" id="PTHR43441:SF12">
    <property type="entry name" value="RIBOSOMAL N-ACETYLTRANSFERASE YDAF-RELATED"/>
    <property type="match status" value="1"/>
</dbReference>
<dbReference type="InterPro" id="IPR051908">
    <property type="entry name" value="Ribosomal_N-acetyltransferase"/>
</dbReference>
<name>A0ABS7Z0I6_9SPHI</name>
<protein>
    <submittedName>
        <fullName evidence="2">GNAT family N-acetyltransferase</fullName>
    </submittedName>
</protein>
<evidence type="ECO:0000259" key="1">
    <source>
        <dbReference type="PROSITE" id="PS51186"/>
    </source>
</evidence>
<dbReference type="PROSITE" id="PS51186">
    <property type="entry name" value="GNAT"/>
    <property type="match status" value="1"/>
</dbReference>
<reference evidence="2" key="1">
    <citation type="submission" date="2020-10" db="EMBL/GenBank/DDBJ databases">
        <authorList>
            <person name="Lu T."/>
            <person name="Wang Q."/>
            <person name="Han X."/>
        </authorList>
    </citation>
    <scope>NUCLEOTIDE SEQUENCE</scope>
    <source>
        <strain evidence="2">WQ 366</strain>
    </source>
</reference>
<dbReference type="CDD" id="cd04301">
    <property type="entry name" value="NAT_SF"/>
    <property type="match status" value="1"/>
</dbReference>
<sequence length="183" mass="21275">MELHISEEITLRQIQITDAQELFSIIDNERSLLSKWLPFVTLTKELNDTEAYINSLEDSTEHLFEYVFSIRENNKLIGMIGFVRSDVNNHKTEIGYWLSQQYQNKGIMTKSVAAVCKFAFEELAMNRIQIKCAIGNTKSSNIPKRLNFTYEGIERNGELHANGVYHDLEIYSLLRREYNITSN</sequence>
<evidence type="ECO:0000313" key="2">
    <source>
        <dbReference type="EMBL" id="MCA5003683.1"/>
    </source>
</evidence>
<accession>A0ABS7Z0I6</accession>
<dbReference type="Gene3D" id="3.40.630.30">
    <property type="match status" value="1"/>
</dbReference>
<comment type="caution">
    <text evidence="2">The sequence shown here is derived from an EMBL/GenBank/DDBJ whole genome shotgun (WGS) entry which is preliminary data.</text>
</comment>
<dbReference type="InterPro" id="IPR000182">
    <property type="entry name" value="GNAT_dom"/>
</dbReference>
<feature type="domain" description="N-acetyltransferase" evidence="1">
    <location>
        <begin position="9"/>
        <end position="171"/>
    </location>
</feature>
<dbReference type="InterPro" id="IPR016181">
    <property type="entry name" value="Acyl_CoA_acyltransferase"/>
</dbReference>
<keyword evidence="3" id="KW-1185">Reference proteome</keyword>